<sequence>MSCQLSLLANFQDIDSVRKYLFQTTSVSENVKSEETFEGWDDTDWGWKDEDEKEEAMEVTGQDTHALSWLQECQVSLSPAADLMAIACDDKLVLLEQKWNSSQEDIQITYHVAFQGCVKQEEGEDITSVMCLPLASQKRSTQGGPDWTCVIVGFSSGYVRMYTESGALLLSQIFSLEPVQKIKCRTYEPPRHAADAEKHEELSILYIKSLVTIDGFSLFQSLRACRNQVARAAACGSDFIQPPPLAYKKWGLQEQDAVLDHTSCGLQTPNPFDQMHVASMIGGYTATIRSTPPASHLYLTTGVAPYTGFFYAVEGSAQPMLSDVAHAVANKLKSALFSQISAASGWLGFGGRQIPENNKEKVKPKIEPATSLPPRFGLHDKRREGESVVLSPDSNMAAVTDSFGRVMVIDVWRGIVIRMWKGYRDAQVGWVDVEEDAHHDKDCSPYVARRAMFLVIYAPRRGILEVWTAQLGPRVAAFNVSKWCRMLCPTYGMMGLNNVTYKEFRVQLHHIYLLDPEGSIRTIEVPFHLVLSDKNSKRARDMHLLKKLKISLKEHNVEGASLQSEVIETLLDMKIASLRQQGLERVLQTKYLSPSFLLVVTRAVAKQLEGLASGCEEDEEKALDYESRALLQFCEAQQHLLNTYTELHNINSDTEYRMDIKPNSETLCKLLSLESEEMQHLINQLDKYNILKSGELHVTFRETSELSVYEFLSCFECQMMRCDAASDITTTNVPSSMFDSTASLGDGVSQGPPDGATGTGAKDDSSGTIESCDGVSSPRSSTIHVHLQTGIHEAKLNRLANFLFRSSLQHGTSSDYNRSLRESHIPPEDLMILLLCLWLAEDRRSLDDLVALHSLVKSISCLKDHLDIIIEHDKISPWWQNIRSACCQATNISSALLAALVSRSVAMEMAQCAMRDSMLTGSTGSDKVDLSEWESVSIDRTQWTVLIKQLEDLLAVQCLLQMKPANDGLVNKPAWEPEPIIVSVKKVLDGGRGVLPEFVAKWIAGQGIFPSMLCLSQSTEKHEEEPMETDETVKGSSKKYTPNQSAISPIITQLQEVQHRLPHSLDSDVLMANCTWEYMVLWNKDPEVVFPMEQALAYLKCIQNAILQHGVAMMVWHMFVVKKLSSTAFLIEKVGKAPKDRLCRKEVGLSDVSLNKFIRITVDLLETMLQACEDSKEVAIVNVEDLWQNVQGPTSLAELALEQKPANLELVEHHFSLCVMLHAILNFNMKSVRPLSLFDSKGKGALFKPLQSTPVLPCRVVDESILKARSEFMCSVISHAVQMLGTRDSPTTSDPASPATTGSPLKTGSPAATSSSPVHGASPSPSTASISSFIWPGASSTSYVRWPQMMEKIGRNLCVDIDILRQHHTCELYSSGLDKLAEEVLLTAMDHAMIGSKLLLLCGQRLAHIILIVDPSGSVEKLSKCSTTVSSWLKTLDPSHLHCPDVPLSDTAILLGHVVNQLAEGHSEYEMALELVDLIHALS</sequence>
<dbReference type="GO" id="GO:0005096">
    <property type="term" value="F:GTPase activator activity"/>
    <property type="evidence" value="ECO:0007669"/>
    <property type="project" value="UniProtKB-KW"/>
</dbReference>
<name>A0AAD9N875_9ANNE</name>
<feature type="compositionally biased region" description="Low complexity" evidence="5">
    <location>
        <begin position="1288"/>
        <end position="1304"/>
    </location>
</feature>
<dbReference type="PANTHER" id="PTHR12472">
    <property type="entry name" value="RAB3-GAP REGULATORY DOMAIN"/>
    <property type="match status" value="1"/>
</dbReference>
<evidence type="ECO:0000256" key="4">
    <source>
        <dbReference type="ARBA" id="ARBA00022490"/>
    </source>
</evidence>
<protein>
    <recommendedName>
        <fullName evidence="10">Rab3 GTPase-activating protein non-catalytic subunit</fullName>
    </recommendedName>
</protein>
<dbReference type="Pfam" id="PF14655">
    <property type="entry name" value="RAB3GAP2_N"/>
    <property type="match status" value="1"/>
</dbReference>
<evidence type="ECO:0000259" key="7">
    <source>
        <dbReference type="Pfam" id="PF14656"/>
    </source>
</evidence>
<keyword evidence="3" id="KW-0343">GTPase activation</keyword>
<feature type="region of interest" description="Disordered" evidence="5">
    <location>
        <begin position="739"/>
        <end position="780"/>
    </location>
</feature>
<evidence type="ECO:0000256" key="1">
    <source>
        <dbReference type="ARBA" id="ARBA00004496"/>
    </source>
</evidence>
<comment type="subcellular location">
    <subcellularLocation>
        <location evidence="1">Cytoplasm</location>
    </subcellularLocation>
</comment>
<evidence type="ECO:0000313" key="9">
    <source>
        <dbReference type="Proteomes" id="UP001208570"/>
    </source>
</evidence>
<organism evidence="8 9">
    <name type="scientific">Paralvinella palmiformis</name>
    <dbReference type="NCBI Taxonomy" id="53620"/>
    <lineage>
        <taxon>Eukaryota</taxon>
        <taxon>Metazoa</taxon>
        <taxon>Spiralia</taxon>
        <taxon>Lophotrochozoa</taxon>
        <taxon>Annelida</taxon>
        <taxon>Polychaeta</taxon>
        <taxon>Sedentaria</taxon>
        <taxon>Canalipalpata</taxon>
        <taxon>Terebellida</taxon>
        <taxon>Terebelliformia</taxon>
        <taxon>Alvinellidae</taxon>
        <taxon>Paralvinella</taxon>
    </lineage>
</organism>
<feature type="region of interest" description="Disordered" evidence="5">
    <location>
        <begin position="1020"/>
        <end position="1041"/>
    </location>
</feature>
<dbReference type="Proteomes" id="UP001208570">
    <property type="component" value="Unassembled WGS sequence"/>
</dbReference>
<comment type="caution">
    <text evidence="8">The sequence shown here is derived from an EMBL/GenBank/DDBJ whole genome shotgun (WGS) entry which is preliminary data.</text>
</comment>
<accession>A0AAD9N875</accession>
<feature type="domain" description="Rab3GAP regulatory subunit C-terminal" evidence="7">
    <location>
        <begin position="829"/>
        <end position="1462"/>
    </location>
</feature>
<dbReference type="Pfam" id="PF14656">
    <property type="entry name" value="RAB3GAP2_C"/>
    <property type="match status" value="1"/>
</dbReference>
<keyword evidence="9" id="KW-1185">Reference proteome</keyword>
<evidence type="ECO:0000256" key="5">
    <source>
        <dbReference type="SAM" id="MobiDB-lite"/>
    </source>
</evidence>
<feature type="region of interest" description="Disordered" evidence="5">
    <location>
        <begin position="1286"/>
        <end position="1323"/>
    </location>
</feature>
<proteinExistence type="inferred from homology"/>
<evidence type="ECO:0000256" key="2">
    <source>
        <dbReference type="ARBA" id="ARBA00008153"/>
    </source>
</evidence>
<dbReference type="GO" id="GO:0005737">
    <property type="term" value="C:cytoplasm"/>
    <property type="evidence" value="ECO:0007669"/>
    <property type="project" value="UniProtKB-SubCell"/>
</dbReference>
<reference evidence="8" key="1">
    <citation type="journal article" date="2023" name="Mol. Biol. Evol.">
        <title>Third-Generation Sequencing Reveals the Adaptive Role of the Epigenome in Three Deep-Sea Polychaetes.</title>
        <authorList>
            <person name="Perez M."/>
            <person name="Aroh O."/>
            <person name="Sun Y."/>
            <person name="Lan Y."/>
            <person name="Juniper S.K."/>
            <person name="Young C.R."/>
            <person name="Angers B."/>
            <person name="Qian P.Y."/>
        </authorList>
    </citation>
    <scope>NUCLEOTIDE SEQUENCE</scope>
    <source>
        <strain evidence="8">P08H-3</strain>
    </source>
</reference>
<evidence type="ECO:0000313" key="8">
    <source>
        <dbReference type="EMBL" id="KAK2157719.1"/>
    </source>
</evidence>
<keyword evidence="4" id="KW-0963">Cytoplasm</keyword>
<evidence type="ECO:0000259" key="6">
    <source>
        <dbReference type="Pfam" id="PF14655"/>
    </source>
</evidence>
<dbReference type="EMBL" id="JAODUP010000186">
    <property type="protein sequence ID" value="KAK2157719.1"/>
    <property type="molecule type" value="Genomic_DNA"/>
</dbReference>
<evidence type="ECO:0000256" key="3">
    <source>
        <dbReference type="ARBA" id="ARBA00022468"/>
    </source>
</evidence>
<dbReference type="InterPro" id="IPR032839">
    <property type="entry name" value="RAB3GAP_N"/>
</dbReference>
<gene>
    <name evidence="8" type="ORF">LSH36_186g04065</name>
</gene>
<dbReference type="InterPro" id="IPR026059">
    <property type="entry name" value="Rab3GAP2"/>
</dbReference>
<dbReference type="InterPro" id="IPR029257">
    <property type="entry name" value="RAB3GAP2_C"/>
</dbReference>
<dbReference type="PANTHER" id="PTHR12472:SF0">
    <property type="entry name" value="RAB3 GTPASE-ACTIVATING PROTEIN NON-CATALYTIC SUBUNIT"/>
    <property type="match status" value="1"/>
</dbReference>
<feature type="domain" description="Rab3-GAP regulatory subunit N-terminal" evidence="6">
    <location>
        <begin position="69"/>
        <end position="487"/>
    </location>
</feature>
<comment type="similarity">
    <text evidence="2">Belongs to the Rab3-GAP regulatory subunit family.</text>
</comment>
<evidence type="ECO:0008006" key="10">
    <source>
        <dbReference type="Google" id="ProtNLM"/>
    </source>
</evidence>